<dbReference type="Proteomes" id="UP000297700">
    <property type="component" value="Unassembled WGS sequence"/>
</dbReference>
<feature type="region of interest" description="Disordered" evidence="1">
    <location>
        <begin position="1"/>
        <end position="35"/>
    </location>
</feature>
<gene>
    <name evidence="3" type="ORF">E4K64_27925</name>
</gene>
<evidence type="ECO:0000313" key="3">
    <source>
        <dbReference type="EMBL" id="TFV71241.1"/>
    </source>
</evidence>
<dbReference type="RefSeq" id="WP_135166352.1">
    <property type="nucleotide sequence ID" value="NZ_SPQS01000018.1"/>
</dbReference>
<protein>
    <recommendedName>
        <fullName evidence="2">DUF5681 domain-containing protein</fullName>
    </recommendedName>
</protein>
<dbReference type="InterPro" id="IPR043736">
    <property type="entry name" value="DUF5681"/>
</dbReference>
<feature type="domain" description="DUF5681" evidence="2">
    <location>
        <begin position="16"/>
        <end position="88"/>
    </location>
</feature>
<dbReference type="Pfam" id="PF18932">
    <property type="entry name" value="DUF5681"/>
    <property type="match status" value="1"/>
</dbReference>
<proteinExistence type="predicted"/>
<name>A0A4Y9NTJ1_9BRAD</name>
<reference evidence="3 4" key="1">
    <citation type="submission" date="2019-03" db="EMBL/GenBank/DDBJ databases">
        <title>Bradyrhizobium strains diversity.</title>
        <authorList>
            <person name="Urquiaga M.C.O."/>
            <person name="Hungria M."/>
            <person name="Delamuta J.R.M."/>
            <person name="Klepa M.S."/>
        </authorList>
    </citation>
    <scope>NUCLEOTIDE SEQUENCE [LARGE SCALE GENOMIC DNA]</scope>
    <source>
        <strain evidence="3 4">CNPSo 3426</strain>
    </source>
</reference>
<sequence length="137" mass="15149">MTSKDDKVGYGRPPVHTRFKPGQSGNPKGRPRGSLNFVTDLERTLQAPVRVIDSGKSRTVSSQHGLLLRLKERAFKGEPRALDKYVSLAATFFAKTEEPASKPLSADDLAILERYRQEVLTEAKASPQGKTEDQDNP</sequence>
<evidence type="ECO:0000313" key="4">
    <source>
        <dbReference type="Proteomes" id="UP000297700"/>
    </source>
</evidence>
<evidence type="ECO:0000256" key="1">
    <source>
        <dbReference type="SAM" id="MobiDB-lite"/>
    </source>
</evidence>
<organism evidence="3 4">
    <name type="scientific">Bradyrhizobium frederickii</name>
    <dbReference type="NCBI Taxonomy" id="2560054"/>
    <lineage>
        <taxon>Bacteria</taxon>
        <taxon>Pseudomonadati</taxon>
        <taxon>Pseudomonadota</taxon>
        <taxon>Alphaproteobacteria</taxon>
        <taxon>Hyphomicrobiales</taxon>
        <taxon>Nitrobacteraceae</taxon>
        <taxon>Bradyrhizobium</taxon>
    </lineage>
</organism>
<dbReference type="EMBL" id="SPQS01000018">
    <property type="protein sequence ID" value="TFV71241.1"/>
    <property type="molecule type" value="Genomic_DNA"/>
</dbReference>
<dbReference type="AlphaFoldDB" id="A0A4Y9NTJ1"/>
<evidence type="ECO:0000259" key="2">
    <source>
        <dbReference type="Pfam" id="PF18932"/>
    </source>
</evidence>
<comment type="caution">
    <text evidence="3">The sequence shown here is derived from an EMBL/GenBank/DDBJ whole genome shotgun (WGS) entry which is preliminary data.</text>
</comment>
<accession>A0A4Y9NTJ1</accession>